<reference evidence="3" key="2">
    <citation type="submission" date="2025-08" db="UniProtKB">
        <authorList>
            <consortium name="RefSeq"/>
        </authorList>
    </citation>
    <scope>IDENTIFICATION</scope>
</reference>
<evidence type="ECO:0000259" key="1">
    <source>
        <dbReference type="Pfam" id="PF17921"/>
    </source>
</evidence>
<keyword evidence="2" id="KW-1185">Reference proteome</keyword>
<accession>A0A1U8N2U9</accession>
<dbReference type="PaxDb" id="3635-A0A1U8N2U9"/>
<protein>
    <recommendedName>
        <fullName evidence="1">Integrase zinc-binding domain-containing protein</fullName>
    </recommendedName>
</protein>
<gene>
    <name evidence="3" type="primary">LOC107942902</name>
</gene>
<name>A0A1U8N2U9_GOSHI</name>
<dbReference type="AlphaFoldDB" id="A0A1U8N2U9"/>
<dbReference type="Proteomes" id="UP000818029">
    <property type="component" value="Chromosome D01"/>
</dbReference>
<proteinExistence type="predicted"/>
<dbReference type="KEGG" id="ghi:107942902"/>
<dbReference type="InterPro" id="IPR041588">
    <property type="entry name" value="Integrase_H2C2"/>
</dbReference>
<evidence type="ECO:0000313" key="3">
    <source>
        <dbReference type="RefSeq" id="XP_016732123.1"/>
    </source>
</evidence>
<dbReference type="FunFam" id="1.10.340.70:FF:000001">
    <property type="entry name" value="Retrovirus-related Pol polyprotein from transposon gypsy-like Protein"/>
    <property type="match status" value="1"/>
</dbReference>
<feature type="domain" description="Integrase zinc-binding" evidence="1">
    <location>
        <begin position="119"/>
        <end position="175"/>
    </location>
</feature>
<evidence type="ECO:0000313" key="2">
    <source>
        <dbReference type="Proteomes" id="UP000818029"/>
    </source>
</evidence>
<sequence length="179" mass="20898">MYDKEFVIHSDHEVLKHIKGQHKQGKRHAKWVEYLESFPYITKYKKGKENIVADALSRSYTLLSYLDSKLLGFALVKDLYATNDDFGELFVACENVAVDKFYRCDGFLFKEGKLCVPRSSVRELLVNEVHIRGLMGHFDVEKTLATLQEHFYWPKMKRDVERVCVRCVTCKKAKSKVKP</sequence>
<dbReference type="RefSeq" id="XP_016732123.1">
    <property type="nucleotide sequence ID" value="XM_016876634.1"/>
</dbReference>
<dbReference type="GeneID" id="107942902"/>
<dbReference type="STRING" id="3635.A0A1U8N2U9"/>
<organism evidence="2 3">
    <name type="scientific">Gossypium hirsutum</name>
    <name type="common">Upland cotton</name>
    <name type="synonym">Gossypium mexicanum</name>
    <dbReference type="NCBI Taxonomy" id="3635"/>
    <lineage>
        <taxon>Eukaryota</taxon>
        <taxon>Viridiplantae</taxon>
        <taxon>Streptophyta</taxon>
        <taxon>Embryophyta</taxon>
        <taxon>Tracheophyta</taxon>
        <taxon>Spermatophyta</taxon>
        <taxon>Magnoliopsida</taxon>
        <taxon>eudicotyledons</taxon>
        <taxon>Gunneridae</taxon>
        <taxon>Pentapetalae</taxon>
        <taxon>rosids</taxon>
        <taxon>malvids</taxon>
        <taxon>Malvales</taxon>
        <taxon>Malvaceae</taxon>
        <taxon>Malvoideae</taxon>
        <taxon>Gossypium</taxon>
    </lineage>
</organism>
<dbReference type="OrthoDB" id="1933708at2759"/>
<reference evidence="2" key="1">
    <citation type="journal article" date="2020" name="Nat. Genet.">
        <title>Genomic diversifications of five Gossypium allopolyploid species and their impact on cotton improvement.</title>
        <authorList>
            <person name="Chen Z.J."/>
            <person name="Sreedasyam A."/>
            <person name="Ando A."/>
            <person name="Song Q."/>
            <person name="De Santiago L.M."/>
            <person name="Hulse-Kemp A.M."/>
            <person name="Ding M."/>
            <person name="Ye W."/>
            <person name="Kirkbride R.C."/>
            <person name="Jenkins J."/>
            <person name="Plott C."/>
            <person name="Lovell J."/>
            <person name="Lin Y.M."/>
            <person name="Vaughn R."/>
            <person name="Liu B."/>
            <person name="Simpson S."/>
            <person name="Scheffler B.E."/>
            <person name="Wen L."/>
            <person name="Saski C.A."/>
            <person name="Grover C.E."/>
            <person name="Hu G."/>
            <person name="Conover J.L."/>
            <person name="Carlson J.W."/>
            <person name="Shu S."/>
            <person name="Boston L.B."/>
            <person name="Williams M."/>
            <person name="Peterson D.G."/>
            <person name="McGee K."/>
            <person name="Jones D.C."/>
            <person name="Wendel J.F."/>
            <person name="Stelly D.M."/>
            <person name="Grimwood J."/>
            <person name="Schmutz J."/>
        </authorList>
    </citation>
    <scope>NUCLEOTIDE SEQUENCE [LARGE SCALE GENOMIC DNA]</scope>
    <source>
        <strain evidence="2">cv. TM-1</strain>
    </source>
</reference>
<dbReference type="Pfam" id="PF17921">
    <property type="entry name" value="Integrase_H2C2"/>
    <property type="match status" value="1"/>
</dbReference>
<dbReference type="PANTHER" id="PTHR35046:SF9">
    <property type="entry name" value="RNA-DIRECTED DNA POLYMERASE"/>
    <property type="match status" value="1"/>
</dbReference>
<dbReference type="Gene3D" id="1.10.340.70">
    <property type="match status" value="1"/>
</dbReference>
<dbReference type="PANTHER" id="PTHR35046">
    <property type="entry name" value="ZINC KNUCKLE (CCHC-TYPE) FAMILY PROTEIN"/>
    <property type="match status" value="1"/>
</dbReference>